<sequence>MLGKNFFGKMKPKKKDDLEQVSGLLNKKLRILNDGMNIVKVGNTEKNARENFACGACGQCVLLDIVPYSFSKPKNKDRLGLDGKKIESESNDLLPSIENMQYAVTLDVVNICLDSYCSQGSIGWTLQYRYYVKVHRFKVLE</sequence>
<organism evidence="1 2">
    <name type="scientific">Lactuca sativa</name>
    <name type="common">Garden lettuce</name>
    <dbReference type="NCBI Taxonomy" id="4236"/>
    <lineage>
        <taxon>Eukaryota</taxon>
        <taxon>Viridiplantae</taxon>
        <taxon>Streptophyta</taxon>
        <taxon>Embryophyta</taxon>
        <taxon>Tracheophyta</taxon>
        <taxon>Spermatophyta</taxon>
        <taxon>Magnoliopsida</taxon>
        <taxon>eudicotyledons</taxon>
        <taxon>Gunneridae</taxon>
        <taxon>Pentapetalae</taxon>
        <taxon>asterids</taxon>
        <taxon>campanulids</taxon>
        <taxon>Asterales</taxon>
        <taxon>Asteraceae</taxon>
        <taxon>Cichorioideae</taxon>
        <taxon>Cichorieae</taxon>
        <taxon>Lactucinae</taxon>
        <taxon>Lactuca</taxon>
    </lineage>
</organism>
<dbReference type="AlphaFoldDB" id="A0A9R1V1J0"/>
<dbReference type="EMBL" id="NBSK02000007">
    <property type="protein sequence ID" value="KAJ0196668.1"/>
    <property type="molecule type" value="Genomic_DNA"/>
</dbReference>
<evidence type="ECO:0000313" key="2">
    <source>
        <dbReference type="Proteomes" id="UP000235145"/>
    </source>
</evidence>
<accession>A0A9R1V1J0</accession>
<protein>
    <submittedName>
        <fullName evidence="1">Uncharacterized protein</fullName>
    </submittedName>
</protein>
<reference evidence="1 2" key="1">
    <citation type="journal article" date="2017" name="Nat. Commun.">
        <title>Genome assembly with in vitro proximity ligation data and whole-genome triplication in lettuce.</title>
        <authorList>
            <person name="Reyes-Chin-Wo S."/>
            <person name="Wang Z."/>
            <person name="Yang X."/>
            <person name="Kozik A."/>
            <person name="Arikit S."/>
            <person name="Song C."/>
            <person name="Xia L."/>
            <person name="Froenicke L."/>
            <person name="Lavelle D.O."/>
            <person name="Truco M.J."/>
            <person name="Xia R."/>
            <person name="Zhu S."/>
            <person name="Xu C."/>
            <person name="Xu H."/>
            <person name="Xu X."/>
            <person name="Cox K."/>
            <person name="Korf I."/>
            <person name="Meyers B.C."/>
            <person name="Michelmore R.W."/>
        </authorList>
    </citation>
    <scope>NUCLEOTIDE SEQUENCE [LARGE SCALE GENOMIC DNA]</scope>
    <source>
        <strain evidence="2">cv. Salinas</strain>
        <tissue evidence="1">Seedlings</tissue>
    </source>
</reference>
<name>A0A9R1V1J0_LACSA</name>
<gene>
    <name evidence="1" type="ORF">LSAT_V11C700368200</name>
</gene>
<keyword evidence="2" id="KW-1185">Reference proteome</keyword>
<proteinExistence type="predicted"/>
<comment type="caution">
    <text evidence="1">The sequence shown here is derived from an EMBL/GenBank/DDBJ whole genome shotgun (WGS) entry which is preliminary data.</text>
</comment>
<evidence type="ECO:0000313" key="1">
    <source>
        <dbReference type="EMBL" id="KAJ0196668.1"/>
    </source>
</evidence>
<dbReference type="Proteomes" id="UP000235145">
    <property type="component" value="Unassembled WGS sequence"/>
</dbReference>